<keyword evidence="1" id="KW-0472">Membrane</keyword>
<comment type="caution">
    <text evidence="3">The sequence shown here is derived from an EMBL/GenBank/DDBJ whole genome shotgun (WGS) entry which is preliminary data.</text>
</comment>
<dbReference type="AlphaFoldDB" id="A0A956LXK0"/>
<dbReference type="Proteomes" id="UP000697710">
    <property type="component" value="Unassembled WGS sequence"/>
</dbReference>
<protein>
    <submittedName>
        <fullName evidence="3">DUF3592 domain-containing protein</fullName>
    </submittedName>
</protein>
<keyword evidence="1" id="KW-1133">Transmembrane helix</keyword>
<sequence>MKVGQMLTILFLGALGAGFLWFAVMSLRDFRMGRASRGWPTVPCEVLSSSVNVPDPGVEPNPVYYSIQIEYRYEVAGRAYVGDRYGLTSSLRRRQADEVVASLSPGTRTTCYVDPHDPTKALMVPGGSGAIAGLWIAIVLLFLGLPALALAGYRLYESLKRG</sequence>
<organism evidence="3 4">
    <name type="scientific">Eiseniibacteriota bacterium</name>
    <dbReference type="NCBI Taxonomy" id="2212470"/>
    <lineage>
        <taxon>Bacteria</taxon>
        <taxon>Candidatus Eiseniibacteriota</taxon>
    </lineage>
</organism>
<gene>
    <name evidence="3" type="ORF">KC729_06225</name>
</gene>
<proteinExistence type="predicted"/>
<keyword evidence="1" id="KW-0812">Transmembrane</keyword>
<evidence type="ECO:0000256" key="1">
    <source>
        <dbReference type="SAM" id="Phobius"/>
    </source>
</evidence>
<evidence type="ECO:0000259" key="2">
    <source>
        <dbReference type="Pfam" id="PF12158"/>
    </source>
</evidence>
<feature type="transmembrane region" description="Helical" evidence="1">
    <location>
        <begin position="6"/>
        <end position="27"/>
    </location>
</feature>
<dbReference type="InterPro" id="IPR021994">
    <property type="entry name" value="DUF3592"/>
</dbReference>
<dbReference type="Pfam" id="PF12158">
    <property type="entry name" value="DUF3592"/>
    <property type="match status" value="1"/>
</dbReference>
<dbReference type="EMBL" id="JAGQHR010000135">
    <property type="protein sequence ID" value="MCA9727261.1"/>
    <property type="molecule type" value="Genomic_DNA"/>
</dbReference>
<accession>A0A956LXK0</accession>
<feature type="transmembrane region" description="Helical" evidence="1">
    <location>
        <begin position="130"/>
        <end position="156"/>
    </location>
</feature>
<evidence type="ECO:0000313" key="4">
    <source>
        <dbReference type="Proteomes" id="UP000697710"/>
    </source>
</evidence>
<reference evidence="3" key="2">
    <citation type="journal article" date="2021" name="Microbiome">
        <title>Successional dynamics and alternative stable states in a saline activated sludge microbial community over 9 years.</title>
        <authorList>
            <person name="Wang Y."/>
            <person name="Ye J."/>
            <person name="Ju F."/>
            <person name="Liu L."/>
            <person name="Boyd J.A."/>
            <person name="Deng Y."/>
            <person name="Parks D.H."/>
            <person name="Jiang X."/>
            <person name="Yin X."/>
            <person name="Woodcroft B.J."/>
            <person name="Tyson G.W."/>
            <person name="Hugenholtz P."/>
            <person name="Polz M.F."/>
            <person name="Zhang T."/>
        </authorList>
    </citation>
    <scope>NUCLEOTIDE SEQUENCE</scope>
    <source>
        <strain evidence="3">HKST-UBA01</strain>
    </source>
</reference>
<evidence type="ECO:0000313" key="3">
    <source>
        <dbReference type="EMBL" id="MCA9727261.1"/>
    </source>
</evidence>
<reference evidence="3" key="1">
    <citation type="submission" date="2020-04" db="EMBL/GenBank/DDBJ databases">
        <authorList>
            <person name="Zhang T."/>
        </authorList>
    </citation>
    <scope>NUCLEOTIDE SEQUENCE</scope>
    <source>
        <strain evidence="3">HKST-UBA01</strain>
    </source>
</reference>
<feature type="domain" description="DUF3592" evidence="2">
    <location>
        <begin position="42"/>
        <end position="127"/>
    </location>
</feature>
<name>A0A956LXK0_UNCEI</name>